<evidence type="ECO:0000259" key="1">
    <source>
        <dbReference type="Pfam" id="PF13392"/>
    </source>
</evidence>
<sequence length="158" mass="17822">MSFTVTDLPARLVEKITVADGHWLWTGGWVNDAGYPYVRHDGRDQPAYRVTWKLLVGPIPDKTPELDHLCVTPLCVYPGHLEPVTHAENQRRIRERQTSCRRAGHDWTVPRNVRVRPNGKRYCAECDRQAQRAKYAAGRAAGLTAAQARRKLSSAVPA</sequence>
<dbReference type="InterPro" id="IPR044925">
    <property type="entry name" value="His-Me_finger_sf"/>
</dbReference>
<name>A0ABT7MG89_9PSEU</name>
<comment type="caution">
    <text evidence="2">The sequence shown here is derived from an EMBL/GenBank/DDBJ whole genome shotgun (WGS) entry which is preliminary data.</text>
</comment>
<dbReference type="EMBL" id="JASVWF010000007">
    <property type="protein sequence ID" value="MDL5159461.1"/>
    <property type="molecule type" value="Genomic_DNA"/>
</dbReference>
<dbReference type="GO" id="GO:0004519">
    <property type="term" value="F:endonuclease activity"/>
    <property type="evidence" value="ECO:0007669"/>
    <property type="project" value="UniProtKB-KW"/>
</dbReference>
<keyword evidence="2" id="KW-0255">Endonuclease</keyword>
<proteinExistence type="predicted"/>
<keyword evidence="2" id="KW-0540">Nuclease</keyword>
<dbReference type="InterPro" id="IPR003615">
    <property type="entry name" value="HNH_nuc"/>
</dbReference>
<dbReference type="InterPro" id="IPR044930">
    <property type="entry name" value="Homing_endonuclease_His-Me"/>
</dbReference>
<dbReference type="RefSeq" id="WP_286056056.1">
    <property type="nucleotide sequence ID" value="NZ_JASVWF010000007.1"/>
</dbReference>
<accession>A0ABT7MG89</accession>
<organism evidence="2 3">
    <name type="scientific">Actinomycetospora termitidis</name>
    <dbReference type="NCBI Taxonomy" id="3053470"/>
    <lineage>
        <taxon>Bacteria</taxon>
        <taxon>Bacillati</taxon>
        <taxon>Actinomycetota</taxon>
        <taxon>Actinomycetes</taxon>
        <taxon>Pseudonocardiales</taxon>
        <taxon>Pseudonocardiaceae</taxon>
        <taxon>Actinomycetospora</taxon>
    </lineage>
</organism>
<dbReference type="Proteomes" id="UP001231924">
    <property type="component" value="Unassembled WGS sequence"/>
</dbReference>
<dbReference type="Pfam" id="PF13392">
    <property type="entry name" value="HNH_3"/>
    <property type="match status" value="1"/>
</dbReference>
<evidence type="ECO:0000313" key="3">
    <source>
        <dbReference type="Proteomes" id="UP001231924"/>
    </source>
</evidence>
<dbReference type="SUPFAM" id="SSF54060">
    <property type="entry name" value="His-Me finger endonucleases"/>
    <property type="match status" value="1"/>
</dbReference>
<gene>
    <name evidence="2" type="ORF">QRT03_26070</name>
</gene>
<reference evidence="2 3" key="1">
    <citation type="submission" date="2023-06" db="EMBL/GenBank/DDBJ databases">
        <title>Actinomycetospora Odt1-22.</title>
        <authorList>
            <person name="Supong K."/>
        </authorList>
    </citation>
    <scope>NUCLEOTIDE SEQUENCE [LARGE SCALE GENOMIC DNA]</scope>
    <source>
        <strain evidence="2 3">Odt1-22</strain>
    </source>
</reference>
<evidence type="ECO:0000313" key="2">
    <source>
        <dbReference type="EMBL" id="MDL5159461.1"/>
    </source>
</evidence>
<protein>
    <submittedName>
        <fullName evidence="2">HNH endonuclease</fullName>
    </submittedName>
</protein>
<dbReference type="Gene3D" id="3.90.75.10">
    <property type="entry name" value="Homing Intron 3 (I-ppo) Encoded Endonuclease, Chain A"/>
    <property type="match status" value="1"/>
</dbReference>
<keyword evidence="2" id="KW-0378">Hydrolase</keyword>
<keyword evidence="3" id="KW-1185">Reference proteome</keyword>
<feature type="domain" description="HNH nuclease" evidence="1">
    <location>
        <begin position="49"/>
        <end position="91"/>
    </location>
</feature>